<dbReference type="Gene3D" id="3.90.1210.10">
    <property type="entry name" value="Antifreeze-like/N-acetylneuraminic acid synthase C-terminal domain"/>
    <property type="match status" value="1"/>
</dbReference>
<evidence type="ECO:0000256" key="2">
    <source>
        <dbReference type="SAM" id="Phobius"/>
    </source>
</evidence>
<reference evidence="4" key="1">
    <citation type="submission" date="2020-05" db="EMBL/GenBank/DDBJ databases">
        <authorList>
            <person name="Chiriac C."/>
            <person name="Salcher M."/>
            <person name="Ghai R."/>
            <person name="Kavagutti S V."/>
        </authorList>
    </citation>
    <scope>NUCLEOTIDE SEQUENCE</scope>
</reference>
<proteinExistence type="predicted"/>
<keyword evidence="2" id="KW-1133">Transmembrane helix</keyword>
<name>A0A6J6IBV7_9ZZZZ</name>
<feature type="domain" description="SAF" evidence="3">
    <location>
        <begin position="59"/>
        <end position="121"/>
    </location>
</feature>
<organism evidence="4">
    <name type="scientific">freshwater metagenome</name>
    <dbReference type="NCBI Taxonomy" id="449393"/>
    <lineage>
        <taxon>unclassified sequences</taxon>
        <taxon>metagenomes</taxon>
        <taxon>ecological metagenomes</taxon>
    </lineage>
</organism>
<evidence type="ECO:0000256" key="1">
    <source>
        <dbReference type="SAM" id="MobiDB-lite"/>
    </source>
</evidence>
<evidence type="ECO:0000313" key="4">
    <source>
        <dbReference type="EMBL" id="CAB4623096.1"/>
    </source>
</evidence>
<keyword evidence="2" id="KW-0812">Transmembrane</keyword>
<protein>
    <submittedName>
        <fullName evidence="4">Unannotated protein</fullName>
    </submittedName>
</protein>
<dbReference type="Pfam" id="PF08666">
    <property type="entry name" value="SAF"/>
    <property type="match status" value="1"/>
</dbReference>
<evidence type="ECO:0000259" key="3">
    <source>
        <dbReference type="SMART" id="SM00858"/>
    </source>
</evidence>
<feature type="region of interest" description="Disordered" evidence="1">
    <location>
        <begin position="1"/>
        <end position="26"/>
    </location>
</feature>
<keyword evidence="2" id="KW-0472">Membrane</keyword>
<accession>A0A6J6IBV7</accession>
<dbReference type="InterPro" id="IPR013974">
    <property type="entry name" value="SAF"/>
</dbReference>
<sequence length="225" mass="23333">MTLRTQPASAITPRSPEPASTQPRQRLRSIDSRLLAGCALIIGSIALASIVMGRAGHTTSVWIAARDVPSGVVVTKSDVALVSANLSQSQGQYVLESQPVLGLRTTHDLAKGEFIPGSALRSVKPTSLRLVTVPVEQFHAPAGLARGDLVDVYINSTNDSGLSGTASLVATRVAVHSVEDDGGTFGASSGSVGVVLELTRESVSRVVSGTRSGSVDLVRVPMDQP</sequence>
<gene>
    <name evidence="4" type="ORF">UFOPK1939_00718</name>
</gene>
<dbReference type="AlphaFoldDB" id="A0A6J6IBV7"/>
<dbReference type="EMBL" id="CAEZVF010000097">
    <property type="protein sequence ID" value="CAB4623096.1"/>
    <property type="molecule type" value="Genomic_DNA"/>
</dbReference>
<dbReference type="CDD" id="cd11614">
    <property type="entry name" value="SAF_CpaB_FlgA_like"/>
    <property type="match status" value="1"/>
</dbReference>
<dbReference type="SMART" id="SM00858">
    <property type="entry name" value="SAF"/>
    <property type="match status" value="1"/>
</dbReference>
<feature type="transmembrane region" description="Helical" evidence="2">
    <location>
        <begin position="34"/>
        <end position="53"/>
    </location>
</feature>